<dbReference type="EMBL" id="RBIE01000001">
    <property type="protein sequence ID" value="RKQ64087.1"/>
    <property type="molecule type" value="Genomic_DNA"/>
</dbReference>
<sequence length="86" mass="10342">MRKLIKGRNLLYRVDPREIAFINAIFEWYHEIATVRTRSSKEGLIELWVAPDFYDEAMKAVEYLKEGGFVTKLEFVREVGDDWWRE</sequence>
<evidence type="ECO:0000313" key="2">
    <source>
        <dbReference type="Proteomes" id="UP000280881"/>
    </source>
</evidence>
<dbReference type="Pfam" id="PF16256">
    <property type="entry name" value="DUF4911"/>
    <property type="match status" value="1"/>
</dbReference>
<evidence type="ECO:0000313" key="1">
    <source>
        <dbReference type="EMBL" id="RKQ64087.1"/>
    </source>
</evidence>
<protein>
    <submittedName>
        <fullName evidence="1">Uncharacterized protein DUF4911</fullName>
    </submittedName>
</protein>
<dbReference type="RefSeq" id="WP_121170539.1">
    <property type="nucleotide sequence ID" value="NZ_RBIE01000001.1"/>
</dbReference>
<gene>
    <name evidence="1" type="ORF">C7457_0978</name>
</gene>
<accession>A0A420W9V7</accession>
<dbReference type="OrthoDB" id="15000at2"/>
<organism evidence="1 2">
    <name type="scientific">Thermovibrio guaymasensis</name>
    <dbReference type="NCBI Taxonomy" id="240167"/>
    <lineage>
        <taxon>Bacteria</taxon>
        <taxon>Pseudomonadati</taxon>
        <taxon>Aquificota</taxon>
        <taxon>Aquificia</taxon>
        <taxon>Desulfurobacteriales</taxon>
        <taxon>Desulfurobacteriaceae</taxon>
        <taxon>Thermovibrio</taxon>
    </lineage>
</organism>
<proteinExistence type="predicted"/>
<name>A0A420W9V7_9BACT</name>
<dbReference type="Proteomes" id="UP000280881">
    <property type="component" value="Unassembled WGS sequence"/>
</dbReference>
<dbReference type="InterPro" id="IPR032587">
    <property type="entry name" value="DUF4911"/>
</dbReference>
<reference evidence="1 2" key="1">
    <citation type="submission" date="2018-10" db="EMBL/GenBank/DDBJ databases">
        <title>Genomic Encyclopedia of Type Strains, Phase IV (KMG-IV): sequencing the most valuable type-strain genomes for metagenomic binning, comparative biology and taxonomic classification.</title>
        <authorList>
            <person name="Goeker M."/>
        </authorList>
    </citation>
    <scope>NUCLEOTIDE SEQUENCE [LARGE SCALE GENOMIC DNA]</scope>
    <source>
        <strain evidence="1 2">DSM 15521</strain>
    </source>
</reference>
<comment type="caution">
    <text evidence="1">The sequence shown here is derived from an EMBL/GenBank/DDBJ whole genome shotgun (WGS) entry which is preliminary data.</text>
</comment>
<keyword evidence="2" id="KW-1185">Reference proteome</keyword>
<dbReference type="AlphaFoldDB" id="A0A420W9V7"/>